<organism evidence="1 2">
    <name type="scientific">Mycena sanguinolenta</name>
    <dbReference type="NCBI Taxonomy" id="230812"/>
    <lineage>
        <taxon>Eukaryota</taxon>
        <taxon>Fungi</taxon>
        <taxon>Dikarya</taxon>
        <taxon>Basidiomycota</taxon>
        <taxon>Agaricomycotina</taxon>
        <taxon>Agaricomycetes</taxon>
        <taxon>Agaricomycetidae</taxon>
        <taxon>Agaricales</taxon>
        <taxon>Marasmiineae</taxon>
        <taxon>Mycenaceae</taxon>
        <taxon>Mycena</taxon>
    </lineage>
</organism>
<protein>
    <submittedName>
        <fullName evidence="1">Uncharacterized protein</fullName>
    </submittedName>
</protein>
<gene>
    <name evidence="1" type="ORF">MSAN_01811500</name>
</gene>
<dbReference type="EMBL" id="JACAZH010000018">
    <property type="protein sequence ID" value="KAF7346732.1"/>
    <property type="molecule type" value="Genomic_DNA"/>
</dbReference>
<accession>A0A8H6XUP6</accession>
<reference evidence="1" key="1">
    <citation type="submission" date="2020-05" db="EMBL/GenBank/DDBJ databases">
        <title>Mycena genomes resolve the evolution of fungal bioluminescence.</title>
        <authorList>
            <person name="Tsai I.J."/>
        </authorList>
    </citation>
    <scope>NUCLEOTIDE SEQUENCE</scope>
    <source>
        <strain evidence="1">160909Yilan</strain>
    </source>
</reference>
<proteinExistence type="predicted"/>
<evidence type="ECO:0000313" key="1">
    <source>
        <dbReference type="EMBL" id="KAF7346732.1"/>
    </source>
</evidence>
<dbReference type="Proteomes" id="UP000623467">
    <property type="component" value="Unassembled WGS sequence"/>
</dbReference>
<dbReference type="OrthoDB" id="3052721at2759"/>
<keyword evidence="2" id="KW-1185">Reference proteome</keyword>
<evidence type="ECO:0000313" key="2">
    <source>
        <dbReference type="Proteomes" id="UP000623467"/>
    </source>
</evidence>
<dbReference type="AlphaFoldDB" id="A0A8H6XUP6"/>
<sequence>MVLYQQIISHPYLRQVRGPGTENVNVLDLGPLHRAVCDHIQSILDNPSLIFDDELAFETATLDGRPWQDPLAIKAITNLIPSLPHLQAITLAFFRGSLTTWIRFSSEFAPSGLIDECSATEKQLAWMPSTNDPNEGALGAYRAAMRGKPSLSLHQYNSLAMYRRNDTQDFMDVVLTEEDHAYIMREARRIDSSGLERLRRQEVVDFRVKTAEMHKAKANAAAQKALETRRQLRKTVIVTRTTNIDDLTIPKIHLQLNALRLRGVPNILPNSRYRLKTAKLEALEAALRLYLPDPSKYPLPHDPEADRPPETLTIETAIVEDWTAEEDVEMGE</sequence>
<comment type="caution">
    <text evidence="1">The sequence shown here is derived from an EMBL/GenBank/DDBJ whole genome shotgun (WGS) entry which is preliminary data.</text>
</comment>
<name>A0A8H6XUP6_9AGAR</name>